<dbReference type="InterPro" id="IPR029068">
    <property type="entry name" value="Glyas_Bleomycin-R_OHBP_Dase"/>
</dbReference>
<protein>
    <submittedName>
        <fullName evidence="3">VOC family protein</fullName>
    </submittedName>
</protein>
<dbReference type="CDD" id="cd07246">
    <property type="entry name" value="VOC_like"/>
    <property type="match status" value="1"/>
</dbReference>
<dbReference type="SUPFAM" id="SSF54593">
    <property type="entry name" value="Glyoxalase/Bleomycin resistance protein/Dihydroxybiphenyl dioxygenase"/>
    <property type="match status" value="2"/>
</dbReference>
<proteinExistence type="predicted"/>
<dbReference type="KEGG" id="ima:PO878_06975"/>
<dbReference type="InterPro" id="IPR037523">
    <property type="entry name" value="VOC_core"/>
</dbReference>
<feature type="region of interest" description="Disordered" evidence="1">
    <location>
        <begin position="33"/>
        <end position="53"/>
    </location>
</feature>
<dbReference type="RefSeq" id="WP_272737986.1">
    <property type="nucleotide sequence ID" value="NZ_CP116942.1"/>
</dbReference>
<dbReference type="Gene3D" id="3.30.720.120">
    <property type="match status" value="1"/>
</dbReference>
<dbReference type="PANTHER" id="PTHR34109:SF1">
    <property type="entry name" value="VOC DOMAIN-CONTAINING PROTEIN"/>
    <property type="match status" value="1"/>
</dbReference>
<dbReference type="Gene3D" id="3.10.180.10">
    <property type="entry name" value="2,3-Dihydroxybiphenyl 1,2-Dioxygenase, domain 1"/>
    <property type="match status" value="1"/>
</dbReference>
<evidence type="ECO:0000313" key="3">
    <source>
        <dbReference type="EMBL" id="WCO68469.1"/>
    </source>
</evidence>
<feature type="domain" description="VOC" evidence="2">
    <location>
        <begin position="61"/>
        <end position="186"/>
    </location>
</feature>
<reference evidence="3" key="1">
    <citation type="submission" date="2023-01" db="EMBL/GenBank/DDBJ databases">
        <title>The diversity of Class Acidimicrobiia in South China Sea sediment environments and the proposal of Iamia marina sp. nov., a novel species of the genus Iamia.</title>
        <authorList>
            <person name="He Y."/>
            <person name="Tian X."/>
        </authorList>
    </citation>
    <scope>NUCLEOTIDE SEQUENCE</scope>
    <source>
        <strain evidence="3">DSM 19957</strain>
    </source>
</reference>
<dbReference type="Gene3D" id="3.30.720.110">
    <property type="match status" value="1"/>
</dbReference>
<dbReference type="Pfam" id="PF00903">
    <property type="entry name" value="Glyoxalase"/>
    <property type="match status" value="1"/>
</dbReference>
<accession>A0AAF0BX98</accession>
<evidence type="ECO:0000259" key="2">
    <source>
        <dbReference type="PROSITE" id="PS51819"/>
    </source>
</evidence>
<feature type="domain" description="VOC" evidence="2">
    <location>
        <begin position="218"/>
        <end position="326"/>
    </location>
</feature>
<dbReference type="PANTHER" id="PTHR34109">
    <property type="entry name" value="BNAUNNG04460D PROTEIN-RELATED"/>
    <property type="match status" value="1"/>
</dbReference>
<sequence>MADPFDVLRLPTTPVAPDPRFAAALRARLEEALAPEPPDPDTVPAISLRGGDTVTTTEPTTTHALTPYLAVHDAAAALDWYRDVLGAIETSRFVGDDGRVGHAEITIGGARVMLADEYPEAGVHGPRHFGGTSVTLHLEVVDVDHSFALAVREGAEVEREPSDQFHGNRNALVRDPFGHRWMLNQPIDAVRADAAADADPGDFGDVREYAVTGRRPVEPGYITMRTGDLERARTFFGALFAWEVEPGSLEGGGHIANTRFPMGFFQAEGPAEGGPVTLYFRVDDIEPYAARVEELGGQVLTRNQYPSGGNAECVDDQGFRFDLFQPAPGY</sequence>
<keyword evidence="4" id="KW-1185">Reference proteome</keyword>
<dbReference type="InterPro" id="IPR004360">
    <property type="entry name" value="Glyas_Fos-R_dOase_dom"/>
</dbReference>
<name>A0AAF0BX98_9ACTN</name>
<dbReference type="PROSITE" id="PS51819">
    <property type="entry name" value="VOC"/>
    <property type="match status" value="2"/>
</dbReference>
<evidence type="ECO:0000256" key="1">
    <source>
        <dbReference type="SAM" id="MobiDB-lite"/>
    </source>
</evidence>
<dbReference type="AlphaFoldDB" id="A0AAF0BX98"/>
<organism evidence="3 4">
    <name type="scientific">Iamia majanohamensis</name>
    <dbReference type="NCBI Taxonomy" id="467976"/>
    <lineage>
        <taxon>Bacteria</taxon>
        <taxon>Bacillati</taxon>
        <taxon>Actinomycetota</taxon>
        <taxon>Acidimicrobiia</taxon>
        <taxon>Acidimicrobiales</taxon>
        <taxon>Iamiaceae</taxon>
        <taxon>Iamia</taxon>
    </lineage>
</organism>
<evidence type="ECO:0000313" key="4">
    <source>
        <dbReference type="Proteomes" id="UP001216390"/>
    </source>
</evidence>
<dbReference type="Pfam" id="PF18029">
    <property type="entry name" value="Glyoxalase_6"/>
    <property type="match status" value="1"/>
</dbReference>
<dbReference type="EMBL" id="CP116942">
    <property type="protein sequence ID" value="WCO68469.1"/>
    <property type="molecule type" value="Genomic_DNA"/>
</dbReference>
<gene>
    <name evidence="3" type="ORF">PO878_06975</name>
</gene>
<dbReference type="InterPro" id="IPR041581">
    <property type="entry name" value="Glyoxalase_6"/>
</dbReference>
<dbReference type="Proteomes" id="UP001216390">
    <property type="component" value="Chromosome"/>
</dbReference>